<keyword evidence="2" id="KW-0413">Isomerase</keyword>
<proteinExistence type="predicted"/>
<dbReference type="InterPro" id="IPR050177">
    <property type="entry name" value="Lipid_A_modif_metabolic_enz"/>
</dbReference>
<reference evidence="2 3" key="1">
    <citation type="submission" date="2020-08" db="EMBL/GenBank/DDBJ databases">
        <title>Genomic Encyclopedia of Type Strains, Phase IV (KMG-IV): sequencing the most valuable type-strain genomes for metagenomic binning, comparative biology and taxonomic classification.</title>
        <authorList>
            <person name="Goeker M."/>
        </authorList>
    </citation>
    <scope>NUCLEOTIDE SEQUENCE [LARGE SCALE GENOMIC DNA]</scope>
    <source>
        <strain evidence="2 3">DSM 103570</strain>
    </source>
</reference>
<evidence type="ECO:0000259" key="1">
    <source>
        <dbReference type="Pfam" id="PF01370"/>
    </source>
</evidence>
<keyword evidence="3" id="KW-1185">Reference proteome</keyword>
<comment type="caution">
    <text evidence="2">The sequence shown here is derived from an EMBL/GenBank/DDBJ whole genome shotgun (WGS) entry which is preliminary data.</text>
</comment>
<dbReference type="Gene3D" id="3.40.50.720">
    <property type="entry name" value="NAD(P)-binding Rossmann-like Domain"/>
    <property type="match status" value="1"/>
</dbReference>
<organism evidence="2 3">
    <name type="scientific">Aurantimonas endophytica</name>
    <dbReference type="NCBI Taxonomy" id="1522175"/>
    <lineage>
        <taxon>Bacteria</taxon>
        <taxon>Pseudomonadati</taxon>
        <taxon>Pseudomonadota</taxon>
        <taxon>Alphaproteobacteria</taxon>
        <taxon>Hyphomicrobiales</taxon>
        <taxon>Aurantimonadaceae</taxon>
        <taxon>Aurantimonas</taxon>
    </lineage>
</organism>
<feature type="domain" description="NAD-dependent epimerase/dehydratase" evidence="1">
    <location>
        <begin position="3"/>
        <end position="225"/>
    </location>
</feature>
<dbReference type="InterPro" id="IPR036291">
    <property type="entry name" value="NAD(P)-bd_dom_sf"/>
</dbReference>
<gene>
    <name evidence="2" type="ORF">GGR03_000147</name>
</gene>
<dbReference type="EMBL" id="JACIEM010000001">
    <property type="protein sequence ID" value="MBB4001100.1"/>
    <property type="molecule type" value="Genomic_DNA"/>
</dbReference>
<dbReference type="EC" id="5.1.3.2" evidence="2"/>
<dbReference type="PANTHER" id="PTHR43245">
    <property type="entry name" value="BIFUNCTIONAL POLYMYXIN RESISTANCE PROTEIN ARNA"/>
    <property type="match status" value="1"/>
</dbReference>
<evidence type="ECO:0000313" key="3">
    <source>
        <dbReference type="Proteomes" id="UP000588647"/>
    </source>
</evidence>
<sequence>MRILLTGSSGFVGRHLHPWLRARGHDVVALARGAGAPGPDTIQGPADIADIELWRSWPSDIEAIVHLAALNPGRGDAAANDLPAIRRANVEGTAALARRAGREGVGRVVFVGTAHVHAPRDGLIRESDPLAPANAYAISKAEAEVVFWHALAGTGTQGCVLRPAPVYGAGARGSFGTLLGLARRKLPLPLDGFGGPRSLVAVDQLCTAIALSLELSAAEGETFLVADDGPLAPADIVRALRGGWGRPAMVLPAPAAMMAIAAGWTGKAARWRELSTPFVIDTGHLQDKLGWEPGANTAERLKHMAATGVL</sequence>
<accession>A0A7W6MMQ5</accession>
<dbReference type="RefSeq" id="WP_183205416.1">
    <property type="nucleotide sequence ID" value="NZ_JAAAMM010000001.1"/>
</dbReference>
<protein>
    <submittedName>
        <fullName evidence="2">UDP-glucose 4-epimerase</fullName>
        <ecNumber evidence="2">5.1.3.2</ecNumber>
    </submittedName>
</protein>
<dbReference type="Proteomes" id="UP000588647">
    <property type="component" value="Unassembled WGS sequence"/>
</dbReference>
<evidence type="ECO:0000313" key="2">
    <source>
        <dbReference type="EMBL" id="MBB4001100.1"/>
    </source>
</evidence>
<dbReference type="InterPro" id="IPR001509">
    <property type="entry name" value="Epimerase_deHydtase"/>
</dbReference>
<name>A0A7W6MMQ5_9HYPH</name>
<dbReference type="PANTHER" id="PTHR43245:SF58">
    <property type="entry name" value="BLL5923 PROTEIN"/>
    <property type="match status" value="1"/>
</dbReference>
<dbReference type="GO" id="GO:0003978">
    <property type="term" value="F:UDP-glucose 4-epimerase activity"/>
    <property type="evidence" value="ECO:0007669"/>
    <property type="project" value="UniProtKB-EC"/>
</dbReference>
<dbReference type="AlphaFoldDB" id="A0A7W6MMQ5"/>
<dbReference type="SUPFAM" id="SSF51735">
    <property type="entry name" value="NAD(P)-binding Rossmann-fold domains"/>
    <property type="match status" value="1"/>
</dbReference>
<dbReference type="Pfam" id="PF01370">
    <property type="entry name" value="Epimerase"/>
    <property type="match status" value="1"/>
</dbReference>